<keyword evidence="5" id="KW-1015">Disulfide bond</keyword>
<feature type="signal peptide" evidence="9">
    <location>
        <begin position="1"/>
        <end position="24"/>
    </location>
</feature>
<sequence>MIMGEVACSLMLTLLCSITGESGGKRKCDLSGMWVNDLGSKMVLSPVNEVGEFAGSYLTAVTASPNRILESPLKGSQHPTKKRAHPTFGFTVTWQHSGSEPTFSRGSSNRSRGTGSLTDEPWS</sequence>
<dbReference type="PRINTS" id="PR00709">
    <property type="entry name" value="AVIDIN"/>
</dbReference>
<feature type="chain" id="PRO_5034337229" description="AVID protein" evidence="9">
    <location>
        <begin position="25"/>
        <end position="123"/>
    </location>
</feature>
<feature type="compositionally biased region" description="Low complexity" evidence="8">
    <location>
        <begin position="104"/>
        <end position="116"/>
    </location>
</feature>
<dbReference type="OMA" id="IMGEVAC"/>
<evidence type="ECO:0000256" key="9">
    <source>
        <dbReference type="SAM" id="SignalP"/>
    </source>
</evidence>
<reference evidence="10" key="2">
    <citation type="submission" date="2025-09" db="UniProtKB">
        <authorList>
            <consortium name="Ensembl"/>
        </authorList>
    </citation>
    <scope>IDENTIFICATION</scope>
</reference>
<dbReference type="InterPro" id="IPR005469">
    <property type="entry name" value="Avidin"/>
</dbReference>
<evidence type="ECO:0000256" key="4">
    <source>
        <dbReference type="ARBA" id="ARBA00022729"/>
    </source>
</evidence>
<proteinExistence type="inferred from homology"/>
<feature type="region of interest" description="Disordered" evidence="8">
    <location>
        <begin position="69"/>
        <end position="123"/>
    </location>
</feature>
<accession>A0A8D0LB70</accession>
<keyword evidence="4 9" id="KW-0732">Signal</keyword>
<dbReference type="InterPro" id="IPR036896">
    <property type="entry name" value="Avidin-like_sf"/>
</dbReference>
<dbReference type="Gene3D" id="2.40.128.30">
    <property type="entry name" value="Avidin-like"/>
    <property type="match status" value="1"/>
</dbReference>
<keyword evidence="6" id="KW-0325">Glycoprotein</keyword>
<organism evidence="10 11">
    <name type="scientific">Sphenodon punctatus</name>
    <name type="common">Tuatara</name>
    <name type="synonym">Hatteria punctata</name>
    <dbReference type="NCBI Taxonomy" id="8508"/>
    <lineage>
        <taxon>Eukaryota</taxon>
        <taxon>Metazoa</taxon>
        <taxon>Chordata</taxon>
        <taxon>Craniata</taxon>
        <taxon>Vertebrata</taxon>
        <taxon>Euteleostomi</taxon>
        <taxon>Lepidosauria</taxon>
        <taxon>Sphenodontia</taxon>
        <taxon>Sphenodontidae</taxon>
        <taxon>Sphenodon</taxon>
    </lineage>
</organism>
<evidence type="ECO:0000256" key="7">
    <source>
        <dbReference type="ARBA" id="ARBA00023267"/>
    </source>
</evidence>
<evidence type="ECO:0000256" key="6">
    <source>
        <dbReference type="ARBA" id="ARBA00023180"/>
    </source>
</evidence>
<evidence type="ECO:0008006" key="12">
    <source>
        <dbReference type="Google" id="ProtNLM"/>
    </source>
</evidence>
<feature type="compositionally biased region" description="Polar residues" evidence="8">
    <location>
        <begin position="90"/>
        <end position="102"/>
    </location>
</feature>
<evidence type="ECO:0000256" key="8">
    <source>
        <dbReference type="SAM" id="MobiDB-lite"/>
    </source>
</evidence>
<dbReference type="GO" id="GO:0005576">
    <property type="term" value="C:extracellular region"/>
    <property type="evidence" value="ECO:0007669"/>
    <property type="project" value="UniProtKB-SubCell"/>
</dbReference>
<evidence type="ECO:0000313" key="11">
    <source>
        <dbReference type="Proteomes" id="UP000694392"/>
    </source>
</evidence>
<evidence type="ECO:0000313" key="10">
    <source>
        <dbReference type="Ensembl" id="ENSSPUP00000022130.1"/>
    </source>
</evidence>
<dbReference type="InterPro" id="IPR005468">
    <property type="entry name" value="Avidin/str"/>
</dbReference>
<keyword evidence="7" id="KW-0092">Biotin</keyword>
<dbReference type="InterPro" id="IPR051764">
    <property type="entry name" value="Avidin/Streptavidin-rel"/>
</dbReference>
<protein>
    <recommendedName>
        <fullName evidence="12">AVID protein</fullName>
    </recommendedName>
</protein>
<evidence type="ECO:0000256" key="2">
    <source>
        <dbReference type="ARBA" id="ARBA00006297"/>
    </source>
</evidence>
<dbReference type="GeneTree" id="ENSGT00950000184837"/>
<dbReference type="PANTHER" id="PTHR34399">
    <property type="entry name" value="AVIDIN-RELATED"/>
    <property type="match status" value="1"/>
</dbReference>
<keyword evidence="11" id="KW-1185">Reference proteome</keyword>
<name>A0A8D0LB70_SPHPU</name>
<comment type="similarity">
    <text evidence="2">Belongs to the avidin/streptavidin family.</text>
</comment>
<dbReference type="GO" id="GO:0009374">
    <property type="term" value="F:biotin binding"/>
    <property type="evidence" value="ECO:0007669"/>
    <property type="project" value="InterPro"/>
</dbReference>
<dbReference type="Proteomes" id="UP000694392">
    <property type="component" value="Unplaced"/>
</dbReference>
<dbReference type="Pfam" id="PF01382">
    <property type="entry name" value="Avidin"/>
    <property type="match status" value="1"/>
</dbReference>
<dbReference type="Ensembl" id="ENSSPUT00000023581.1">
    <property type="protein sequence ID" value="ENSSPUP00000022130.1"/>
    <property type="gene ID" value="ENSSPUG00000016995.1"/>
</dbReference>
<dbReference type="AlphaFoldDB" id="A0A8D0LB70"/>
<comment type="subcellular location">
    <subcellularLocation>
        <location evidence="1">Secreted</location>
    </subcellularLocation>
</comment>
<evidence type="ECO:0000256" key="1">
    <source>
        <dbReference type="ARBA" id="ARBA00004613"/>
    </source>
</evidence>
<evidence type="ECO:0000256" key="3">
    <source>
        <dbReference type="ARBA" id="ARBA00022525"/>
    </source>
</evidence>
<dbReference type="SUPFAM" id="SSF50876">
    <property type="entry name" value="Avidin/streptavidin"/>
    <property type="match status" value="1"/>
</dbReference>
<evidence type="ECO:0000256" key="5">
    <source>
        <dbReference type="ARBA" id="ARBA00023157"/>
    </source>
</evidence>
<dbReference type="PROSITE" id="PS51326">
    <property type="entry name" value="AVIDIN_2"/>
    <property type="match status" value="1"/>
</dbReference>
<dbReference type="PANTHER" id="PTHR34399:SF3">
    <property type="entry name" value="AVID PROTEIN-RELATED"/>
    <property type="match status" value="1"/>
</dbReference>
<keyword evidence="3" id="KW-0964">Secreted</keyword>
<reference evidence="10" key="1">
    <citation type="submission" date="2025-08" db="UniProtKB">
        <authorList>
            <consortium name="Ensembl"/>
        </authorList>
    </citation>
    <scope>IDENTIFICATION</scope>
</reference>